<organism evidence="1 2">
    <name type="scientific">Sedimenticola thiotaurini</name>
    <dbReference type="NCBI Taxonomy" id="1543721"/>
    <lineage>
        <taxon>Bacteria</taxon>
        <taxon>Pseudomonadati</taxon>
        <taxon>Pseudomonadota</taxon>
        <taxon>Gammaproteobacteria</taxon>
        <taxon>Chromatiales</taxon>
        <taxon>Sedimenticolaceae</taxon>
        <taxon>Sedimenticola</taxon>
    </lineage>
</organism>
<reference evidence="1 2" key="1">
    <citation type="submission" date="2019-07" db="EMBL/GenBank/DDBJ databases">
        <title>The pathways for chlorine oxyanion respiration interact through the shared metabolite chlorate.</title>
        <authorList>
            <person name="Barnum T.P."/>
            <person name="Cheng Y."/>
            <person name="Hill K.A."/>
            <person name="Lucas L.N."/>
            <person name="Carlson H.K."/>
            <person name="Coates J.D."/>
        </authorList>
    </citation>
    <scope>NUCLEOTIDE SEQUENCE [LARGE SCALE GENOMIC DNA]</scope>
    <source>
        <strain evidence="1">BK-3</strain>
    </source>
</reference>
<evidence type="ECO:0000313" key="1">
    <source>
        <dbReference type="EMBL" id="TVT57989.1"/>
    </source>
</evidence>
<dbReference type="Proteomes" id="UP000317355">
    <property type="component" value="Unassembled WGS sequence"/>
</dbReference>
<gene>
    <name evidence="1" type="ORF">FHK82_04540</name>
</gene>
<name>A0A558DAF4_9GAMM</name>
<protein>
    <submittedName>
        <fullName evidence="1">Uncharacterized protein</fullName>
    </submittedName>
</protein>
<sequence length="202" mass="22269">MQPDLSLTVPLAMNPGYLTLFTASHNTSAAIDEMVNRLESIQLIEAPLSCTPQQFHTGKRFLQLLTFMGCSPAVPLEQNGEPESCTIKLLGPYSAPQLIRGSNTRPPRCPNCRQTPQDWEAQLNTAMNQTKNCPNCGELITVDSLNWRQQGGVGNTFLTISQVFPGEAVPVASLMHCLEEDGSSWDYCYIQGPIQLDELSIR</sequence>
<dbReference type="AlphaFoldDB" id="A0A558DAF4"/>
<proteinExistence type="predicted"/>
<accession>A0A558DAF4</accession>
<dbReference type="EMBL" id="VMRY01000010">
    <property type="protein sequence ID" value="TVT57989.1"/>
    <property type="molecule type" value="Genomic_DNA"/>
</dbReference>
<comment type="caution">
    <text evidence="1">The sequence shown here is derived from an EMBL/GenBank/DDBJ whole genome shotgun (WGS) entry which is preliminary data.</text>
</comment>
<evidence type="ECO:0000313" key="2">
    <source>
        <dbReference type="Proteomes" id="UP000317355"/>
    </source>
</evidence>